<protein>
    <submittedName>
        <fullName evidence="1">Uncharacterized protein</fullName>
    </submittedName>
</protein>
<dbReference type="AlphaFoldDB" id="A0A433D7Z4"/>
<dbReference type="InterPro" id="IPR036396">
    <property type="entry name" value="Cyt_P450_sf"/>
</dbReference>
<dbReference type="GO" id="GO:0005506">
    <property type="term" value="F:iron ion binding"/>
    <property type="evidence" value="ECO:0007669"/>
    <property type="project" value="InterPro"/>
</dbReference>
<sequence>MTEVLSTLTSLEWSSTNGALVAVATAPTEIYVANRLLTPEDKEAEKFKKLNKLPSPSGALPIVGHLFAAGMSSHNQFSEWSKTLGPIFSVKMGSSRTCVSCQRVCWLRRRDRSRIAGGWVVCLIIEIHFTPTRLSTTRLK</sequence>
<evidence type="ECO:0000313" key="2">
    <source>
        <dbReference type="Proteomes" id="UP000268093"/>
    </source>
</evidence>
<dbReference type="GO" id="GO:0004497">
    <property type="term" value="F:monooxygenase activity"/>
    <property type="evidence" value="ECO:0007669"/>
    <property type="project" value="InterPro"/>
</dbReference>
<evidence type="ECO:0000313" key="1">
    <source>
        <dbReference type="EMBL" id="RUP46986.1"/>
    </source>
</evidence>
<dbReference type="EMBL" id="RBNI01005110">
    <property type="protein sequence ID" value="RUP46986.1"/>
    <property type="molecule type" value="Genomic_DNA"/>
</dbReference>
<keyword evidence="2" id="KW-1185">Reference proteome</keyword>
<accession>A0A433D7Z4</accession>
<name>A0A433D7Z4_9FUNG</name>
<reference evidence="1 2" key="1">
    <citation type="journal article" date="2018" name="New Phytol.">
        <title>Phylogenomics of Endogonaceae and evolution of mycorrhizas within Mucoromycota.</title>
        <authorList>
            <person name="Chang Y."/>
            <person name="Desiro A."/>
            <person name="Na H."/>
            <person name="Sandor L."/>
            <person name="Lipzen A."/>
            <person name="Clum A."/>
            <person name="Barry K."/>
            <person name="Grigoriev I.V."/>
            <person name="Martin F.M."/>
            <person name="Stajich J.E."/>
            <person name="Smith M.E."/>
            <person name="Bonito G."/>
            <person name="Spatafora J.W."/>
        </authorList>
    </citation>
    <scope>NUCLEOTIDE SEQUENCE [LARGE SCALE GENOMIC DNA]</scope>
    <source>
        <strain evidence="1 2">GMNB39</strain>
    </source>
</reference>
<dbReference type="GO" id="GO:0020037">
    <property type="term" value="F:heme binding"/>
    <property type="evidence" value="ECO:0007669"/>
    <property type="project" value="InterPro"/>
</dbReference>
<gene>
    <name evidence="1" type="ORF">BC936DRAFT_146279</name>
</gene>
<comment type="caution">
    <text evidence="1">The sequence shown here is derived from an EMBL/GenBank/DDBJ whole genome shotgun (WGS) entry which is preliminary data.</text>
</comment>
<dbReference type="GO" id="GO:0016705">
    <property type="term" value="F:oxidoreductase activity, acting on paired donors, with incorporation or reduction of molecular oxygen"/>
    <property type="evidence" value="ECO:0007669"/>
    <property type="project" value="InterPro"/>
</dbReference>
<dbReference type="SUPFAM" id="SSF48264">
    <property type="entry name" value="Cytochrome P450"/>
    <property type="match status" value="1"/>
</dbReference>
<organism evidence="1 2">
    <name type="scientific">Jimgerdemannia flammicorona</name>
    <dbReference type="NCBI Taxonomy" id="994334"/>
    <lineage>
        <taxon>Eukaryota</taxon>
        <taxon>Fungi</taxon>
        <taxon>Fungi incertae sedis</taxon>
        <taxon>Mucoromycota</taxon>
        <taxon>Mucoromycotina</taxon>
        <taxon>Endogonomycetes</taxon>
        <taxon>Endogonales</taxon>
        <taxon>Endogonaceae</taxon>
        <taxon>Jimgerdemannia</taxon>
    </lineage>
</organism>
<proteinExistence type="predicted"/>
<dbReference type="OrthoDB" id="2288740at2759"/>
<dbReference type="Proteomes" id="UP000268093">
    <property type="component" value="Unassembled WGS sequence"/>
</dbReference>
<dbReference type="Gene3D" id="1.10.630.10">
    <property type="entry name" value="Cytochrome P450"/>
    <property type="match status" value="1"/>
</dbReference>